<dbReference type="InterPro" id="IPR036291">
    <property type="entry name" value="NAD(P)-bd_dom_sf"/>
</dbReference>
<sequence>MSPRNQRTRRDFLKKSAVATAGLTILPPYLITGARAQDGKVPPSRRINLGVIGVGGRAARVVPELCANGKAQPVAFCDVDFSANGVQDNLEKYPDVRRFTDFRVMLEEMGDDIDAVSVVTPDHTHFPAAMLAMSMGKHVYVEKPLTHSYREADMLMRAEKKFGVVTQMGNQGHSSGAYLQFARMVEQGVIHDITAVEAWKSPGLFFMNAAERFSQYPKGETVPETLDWDLWCGPAEKKPFSSKYHPFDWRAFWLYGNGMLGDWGAHIIDFVHEFLELGQPTQLTPLRIEDANDVLFPLSSHLKMKFPARGAHPALDLTWRDGADYLPRIPDSFKEKQPDGSLKEPDLGGAGTVLYRADGEYAITRGSHWGNSSVIPASRAKEHEKALEVESPSLNHAESFIAACMGEGRTRSPFRVGGDLTKTLLLGVICQRLAEELNFDRKTERFIGNDRANALLDGPPPRDGWEQYYRMV</sequence>
<evidence type="ECO:0000313" key="4">
    <source>
        <dbReference type="Proteomes" id="UP000320390"/>
    </source>
</evidence>
<dbReference type="SUPFAM" id="SSF51735">
    <property type="entry name" value="NAD(P)-binding Rossmann-fold domains"/>
    <property type="match status" value="1"/>
</dbReference>
<dbReference type="AlphaFoldDB" id="A0A518F0R9"/>
<keyword evidence="4" id="KW-1185">Reference proteome</keyword>
<organism evidence="3 4">
    <name type="scientific">Saltatorellus ferox</name>
    <dbReference type="NCBI Taxonomy" id="2528018"/>
    <lineage>
        <taxon>Bacteria</taxon>
        <taxon>Pseudomonadati</taxon>
        <taxon>Planctomycetota</taxon>
        <taxon>Planctomycetia</taxon>
        <taxon>Planctomycetia incertae sedis</taxon>
        <taxon>Saltatorellus</taxon>
    </lineage>
</organism>
<dbReference type="InterPro" id="IPR043906">
    <property type="entry name" value="Gfo/Idh/MocA_OxRdtase_bact_C"/>
</dbReference>
<dbReference type="PANTHER" id="PTHR43818:SF3">
    <property type="entry name" value="OXIDOREDUCTASE-RELATED"/>
    <property type="match status" value="1"/>
</dbReference>
<dbReference type="GO" id="GO:0016491">
    <property type="term" value="F:oxidoreductase activity"/>
    <property type="evidence" value="ECO:0007669"/>
    <property type="project" value="UniProtKB-KW"/>
</dbReference>
<dbReference type="SUPFAM" id="SSF55347">
    <property type="entry name" value="Glyceraldehyde-3-phosphate dehydrogenase-like, C-terminal domain"/>
    <property type="match status" value="1"/>
</dbReference>
<gene>
    <name evidence="3" type="primary">yvaA_2</name>
    <name evidence="3" type="ORF">Poly30_54990</name>
</gene>
<dbReference type="InterPro" id="IPR000683">
    <property type="entry name" value="Gfo/Idh/MocA-like_OxRdtase_N"/>
</dbReference>
<evidence type="ECO:0000313" key="3">
    <source>
        <dbReference type="EMBL" id="QDV09938.1"/>
    </source>
</evidence>
<dbReference type="EC" id="1.-.-.-" evidence="3"/>
<dbReference type="Gene3D" id="3.30.360.10">
    <property type="entry name" value="Dihydrodipicolinate Reductase, domain 2"/>
    <property type="match status" value="1"/>
</dbReference>
<reference evidence="3 4" key="1">
    <citation type="submission" date="2019-02" db="EMBL/GenBank/DDBJ databases">
        <title>Deep-cultivation of Planctomycetes and their phenomic and genomic characterization uncovers novel biology.</title>
        <authorList>
            <person name="Wiegand S."/>
            <person name="Jogler M."/>
            <person name="Boedeker C."/>
            <person name="Pinto D."/>
            <person name="Vollmers J."/>
            <person name="Rivas-Marin E."/>
            <person name="Kohn T."/>
            <person name="Peeters S.H."/>
            <person name="Heuer A."/>
            <person name="Rast P."/>
            <person name="Oberbeckmann S."/>
            <person name="Bunk B."/>
            <person name="Jeske O."/>
            <person name="Meyerdierks A."/>
            <person name="Storesund J.E."/>
            <person name="Kallscheuer N."/>
            <person name="Luecker S."/>
            <person name="Lage O.M."/>
            <person name="Pohl T."/>
            <person name="Merkel B.J."/>
            <person name="Hornburger P."/>
            <person name="Mueller R.-W."/>
            <person name="Bruemmer F."/>
            <person name="Labrenz M."/>
            <person name="Spormann A.M."/>
            <person name="Op den Camp H."/>
            <person name="Overmann J."/>
            <person name="Amann R."/>
            <person name="Jetten M.S.M."/>
            <person name="Mascher T."/>
            <person name="Medema M.H."/>
            <person name="Devos D.P."/>
            <person name="Kaster A.-K."/>
            <person name="Ovreas L."/>
            <person name="Rohde M."/>
            <person name="Galperin M.Y."/>
            <person name="Jogler C."/>
        </authorList>
    </citation>
    <scope>NUCLEOTIDE SEQUENCE [LARGE SCALE GENOMIC DNA]</scope>
    <source>
        <strain evidence="3 4">Poly30</strain>
    </source>
</reference>
<dbReference type="EMBL" id="CP036434">
    <property type="protein sequence ID" value="QDV09938.1"/>
    <property type="molecule type" value="Genomic_DNA"/>
</dbReference>
<feature type="domain" description="Gfo/Idh/MocA-like oxidoreductase bacterial type C-terminal" evidence="2">
    <location>
        <begin position="219"/>
        <end position="277"/>
    </location>
</feature>
<dbReference type="InterPro" id="IPR006311">
    <property type="entry name" value="TAT_signal"/>
</dbReference>
<dbReference type="InterPro" id="IPR019546">
    <property type="entry name" value="TAT_signal_bac_arc"/>
</dbReference>
<dbReference type="InterPro" id="IPR050463">
    <property type="entry name" value="Gfo/Idh/MocA_oxidrdct_glycsds"/>
</dbReference>
<dbReference type="PROSITE" id="PS51318">
    <property type="entry name" value="TAT"/>
    <property type="match status" value="1"/>
</dbReference>
<dbReference type="Pfam" id="PF01408">
    <property type="entry name" value="GFO_IDH_MocA"/>
    <property type="match status" value="1"/>
</dbReference>
<dbReference type="RefSeq" id="WP_419190720.1">
    <property type="nucleotide sequence ID" value="NZ_CP036434.1"/>
</dbReference>
<dbReference type="NCBIfam" id="TIGR01409">
    <property type="entry name" value="TAT_signal_seq"/>
    <property type="match status" value="1"/>
</dbReference>
<dbReference type="GO" id="GO:0000166">
    <property type="term" value="F:nucleotide binding"/>
    <property type="evidence" value="ECO:0007669"/>
    <property type="project" value="InterPro"/>
</dbReference>
<dbReference type="PANTHER" id="PTHR43818">
    <property type="entry name" value="BCDNA.GH03377"/>
    <property type="match status" value="1"/>
</dbReference>
<dbReference type="Gene3D" id="3.40.50.720">
    <property type="entry name" value="NAD(P)-binding Rossmann-like Domain"/>
    <property type="match status" value="1"/>
</dbReference>
<accession>A0A518F0R9</accession>
<evidence type="ECO:0000259" key="1">
    <source>
        <dbReference type="Pfam" id="PF01408"/>
    </source>
</evidence>
<dbReference type="Pfam" id="PF19051">
    <property type="entry name" value="GFO_IDH_MocA_C2"/>
    <property type="match status" value="1"/>
</dbReference>
<keyword evidence="3" id="KW-0560">Oxidoreductase</keyword>
<name>A0A518F0R9_9BACT</name>
<dbReference type="Proteomes" id="UP000320390">
    <property type="component" value="Chromosome"/>
</dbReference>
<feature type="domain" description="Gfo/Idh/MocA-like oxidoreductase N-terminal" evidence="1">
    <location>
        <begin position="47"/>
        <end position="169"/>
    </location>
</feature>
<evidence type="ECO:0000259" key="2">
    <source>
        <dbReference type="Pfam" id="PF19051"/>
    </source>
</evidence>
<proteinExistence type="predicted"/>
<protein>
    <submittedName>
        <fullName evidence="3">Putative oxidoreductase YvaA</fullName>
        <ecNumber evidence="3">1.-.-.-</ecNumber>
    </submittedName>
</protein>